<evidence type="ECO:0000313" key="2">
    <source>
        <dbReference type="Proteomes" id="UP000323824"/>
    </source>
</evidence>
<proteinExistence type="predicted"/>
<dbReference type="KEGG" id="sper:EW093_11420"/>
<gene>
    <name evidence="1" type="ORF">EW093_11420</name>
</gene>
<keyword evidence="2" id="KW-1185">Reference proteome</keyword>
<reference evidence="1 2" key="1">
    <citation type="submission" date="2019-02" db="EMBL/GenBank/DDBJ databases">
        <authorList>
            <person name="Fomenkov A."/>
            <person name="Dubinina G."/>
            <person name="Grabovich M."/>
            <person name="Vincze T."/>
            <person name="Roberts R.J."/>
        </authorList>
    </citation>
    <scope>NUCLEOTIDE SEQUENCE [LARGE SCALE GENOMIC DNA]</scope>
    <source>
        <strain evidence="1 2">P</strain>
    </source>
</reference>
<organism evidence="1 2">
    <name type="scientific">Thiospirochaeta perfilievii</name>
    <dbReference type="NCBI Taxonomy" id="252967"/>
    <lineage>
        <taxon>Bacteria</taxon>
        <taxon>Pseudomonadati</taxon>
        <taxon>Spirochaetota</taxon>
        <taxon>Spirochaetia</taxon>
        <taxon>Spirochaetales</taxon>
        <taxon>Spirochaetaceae</taxon>
        <taxon>Thiospirochaeta</taxon>
    </lineage>
</organism>
<name>A0A5C1QB59_9SPIO</name>
<reference evidence="1 2" key="2">
    <citation type="submission" date="2019-09" db="EMBL/GenBank/DDBJ databases">
        <title>Complete Genome Sequence and Methylome Analysis of free living Spirochaetas.</title>
        <authorList>
            <person name="Leshcheva N."/>
            <person name="Mikheeva N."/>
        </authorList>
    </citation>
    <scope>NUCLEOTIDE SEQUENCE [LARGE SCALE GENOMIC DNA]</scope>
    <source>
        <strain evidence="1 2">P</strain>
    </source>
</reference>
<sequence>MKYLIFTFILSINSLILSQNEIITMNGTIYRAKTNFTDILYTQKEYVSGNYDNGTIKHIFYNKENRVKASEEVKILNNQIINYDFKIEDLDIIGNIKQSDSKIVLTSNINGKINTKDLYLDKELIVGPMLPGYIKENLSKLKNRIDLEFYIPYFNMLRVIEMKIVTVNNNENQLNVEMKIRNPILSFLLPPVKMTLDKITGNILTINGPTILPDPLNPNSKKSINTNIIYYYGDLK</sequence>
<dbReference type="EMBL" id="CP035807">
    <property type="protein sequence ID" value="QEN05295.1"/>
    <property type="molecule type" value="Genomic_DNA"/>
</dbReference>
<dbReference type="OrthoDB" id="9850958at2"/>
<dbReference type="Proteomes" id="UP000323824">
    <property type="component" value="Chromosome"/>
</dbReference>
<dbReference type="RefSeq" id="WP_149568533.1">
    <property type="nucleotide sequence ID" value="NZ_CP035807.1"/>
</dbReference>
<protein>
    <submittedName>
        <fullName evidence="1">Uncharacterized protein</fullName>
    </submittedName>
</protein>
<accession>A0A5C1QB59</accession>
<dbReference type="AlphaFoldDB" id="A0A5C1QB59"/>
<evidence type="ECO:0000313" key="1">
    <source>
        <dbReference type="EMBL" id="QEN05295.1"/>
    </source>
</evidence>